<dbReference type="EMBL" id="NEVM01000005">
    <property type="protein sequence ID" value="OZI30201.1"/>
    <property type="molecule type" value="Genomic_DNA"/>
</dbReference>
<keyword evidence="3" id="KW-1185">Reference proteome</keyword>
<organism evidence="2 3">
    <name type="scientific">Bordetella genomosp. 10</name>
    <dbReference type="NCBI Taxonomy" id="1416804"/>
    <lineage>
        <taxon>Bacteria</taxon>
        <taxon>Pseudomonadati</taxon>
        <taxon>Pseudomonadota</taxon>
        <taxon>Betaproteobacteria</taxon>
        <taxon>Burkholderiales</taxon>
        <taxon>Alcaligenaceae</taxon>
        <taxon>Bordetella</taxon>
    </lineage>
</organism>
<gene>
    <name evidence="2" type="ORF">CAL29_19275</name>
</gene>
<reference evidence="3" key="1">
    <citation type="submission" date="2017-05" db="EMBL/GenBank/DDBJ databases">
        <title>Complete and WGS of Bordetella genogroups.</title>
        <authorList>
            <person name="Spilker T."/>
            <person name="Lipuma J."/>
        </authorList>
    </citation>
    <scope>NUCLEOTIDE SEQUENCE [LARGE SCALE GENOMIC DNA]</scope>
    <source>
        <strain evidence="3">AU16122</strain>
    </source>
</reference>
<accession>A0A261RZ94</accession>
<dbReference type="OrthoDB" id="5292533at2"/>
<dbReference type="Pfam" id="PF01370">
    <property type="entry name" value="Epimerase"/>
    <property type="match status" value="1"/>
</dbReference>
<feature type="domain" description="NAD-dependent epimerase/dehydratase" evidence="1">
    <location>
        <begin position="5"/>
        <end position="216"/>
    </location>
</feature>
<dbReference type="RefSeq" id="WP_094854637.1">
    <property type="nucleotide sequence ID" value="NZ_NEVM01000005.1"/>
</dbReference>
<dbReference type="InterPro" id="IPR036291">
    <property type="entry name" value="NAD(P)-bd_dom_sf"/>
</dbReference>
<dbReference type="PANTHER" id="PTHR48079">
    <property type="entry name" value="PROTEIN YEEZ"/>
    <property type="match status" value="1"/>
</dbReference>
<dbReference type="GO" id="GO:0004029">
    <property type="term" value="F:aldehyde dehydrogenase (NAD+) activity"/>
    <property type="evidence" value="ECO:0007669"/>
    <property type="project" value="TreeGrafter"/>
</dbReference>
<dbReference type="Proteomes" id="UP000216020">
    <property type="component" value="Unassembled WGS sequence"/>
</dbReference>
<dbReference type="Gene3D" id="3.40.50.720">
    <property type="entry name" value="NAD(P)-binding Rossmann-like Domain"/>
    <property type="match status" value="1"/>
</dbReference>
<dbReference type="SUPFAM" id="SSF51735">
    <property type="entry name" value="NAD(P)-binding Rossmann-fold domains"/>
    <property type="match status" value="1"/>
</dbReference>
<dbReference type="AlphaFoldDB" id="A0A261RZ94"/>
<dbReference type="InterPro" id="IPR001509">
    <property type="entry name" value="Epimerase_deHydtase"/>
</dbReference>
<dbReference type="GO" id="GO:0005737">
    <property type="term" value="C:cytoplasm"/>
    <property type="evidence" value="ECO:0007669"/>
    <property type="project" value="TreeGrafter"/>
</dbReference>
<evidence type="ECO:0000313" key="2">
    <source>
        <dbReference type="EMBL" id="OZI30201.1"/>
    </source>
</evidence>
<proteinExistence type="predicted"/>
<evidence type="ECO:0000313" key="3">
    <source>
        <dbReference type="Proteomes" id="UP000216020"/>
    </source>
</evidence>
<protein>
    <submittedName>
        <fullName evidence="2">Capsular biosynthesis protein</fullName>
    </submittedName>
</protein>
<comment type="caution">
    <text evidence="2">The sequence shown here is derived from an EMBL/GenBank/DDBJ whole genome shotgun (WGS) entry which is preliminary data.</text>
</comment>
<sequence>MKQRILVLGGNGYVGRRVIAALAASDWAEPVAGVRRARASDARVRQVLLDATDAAAVTSALGEVDAVVNCVAGSADSMVGGARALSAALEKRGGAAPRVVHFSSMAVYGPARGDVTESQAMATGMGGYAGAKVETERLLAGREAVVTLRPGCIYGPGSPQWSLRIASLLRAHRIGDLGAAGDGCSNLVYVDDVVAAVLAALRAPAQMTASGPVYNLAMAHAPDWNRYFLEYARVLGAVPLRRIGARRLKIETHLLAPALKIAEIGLRRVGIRVPPPIPPSLLRLWRQDIRLVSTRAENELGLAWTALAHGVAASVPGGRA</sequence>
<dbReference type="PANTHER" id="PTHR48079:SF6">
    <property type="entry name" value="NAD(P)-BINDING DOMAIN-CONTAINING PROTEIN-RELATED"/>
    <property type="match status" value="1"/>
</dbReference>
<dbReference type="InterPro" id="IPR051783">
    <property type="entry name" value="NAD(P)-dependent_oxidoreduct"/>
</dbReference>
<name>A0A261RZ94_9BORD</name>
<evidence type="ECO:0000259" key="1">
    <source>
        <dbReference type="Pfam" id="PF01370"/>
    </source>
</evidence>